<dbReference type="HOGENOM" id="CLU_3279794_0_0_1"/>
<dbReference type="EMBL" id="AFRT01001260">
    <property type="protein sequence ID" value="ELU40925.1"/>
    <property type="molecule type" value="Genomic_DNA"/>
</dbReference>
<sequence length="41" mass="4683">MERITKGAIIKVPQRIRHGVIHLLSETMVSTSHPSSYDKCY</sequence>
<evidence type="ECO:0000313" key="2">
    <source>
        <dbReference type="Proteomes" id="UP000011668"/>
    </source>
</evidence>
<comment type="caution">
    <text evidence="1">The sequence shown here is derived from an EMBL/GenBank/DDBJ whole genome shotgun (WGS) entry which is preliminary data.</text>
</comment>
<dbReference type="AlphaFoldDB" id="L8WSH7"/>
<accession>L8WSH7</accession>
<protein>
    <submittedName>
        <fullName evidence="1">Uncharacterized protein</fullName>
    </submittedName>
</protein>
<dbReference type="Proteomes" id="UP000011668">
    <property type="component" value="Unassembled WGS sequence"/>
</dbReference>
<name>L8WSH7_THACA</name>
<proteinExistence type="predicted"/>
<keyword evidence="2" id="KW-1185">Reference proteome</keyword>
<reference evidence="1 2" key="1">
    <citation type="journal article" date="2013" name="Nat. Commun.">
        <title>The evolution and pathogenic mechanisms of the rice sheath blight pathogen.</title>
        <authorList>
            <person name="Zheng A."/>
            <person name="Lin R."/>
            <person name="Xu L."/>
            <person name="Qin P."/>
            <person name="Tang C."/>
            <person name="Ai P."/>
            <person name="Zhang D."/>
            <person name="Liu Y."/>
            <person name="Sun Z."/>
            <person name="Feng H."/>
            <person name="Wang Y."/>
            <person name="Chen Y."/>
            <person name="Liang X."/>
            <person name="Fu R."/>
            <person name="Li Q."/>
            <person name="Zhang J."/>
            <person name="Yu X."/>
            <person name="Xie Z."/>
            <person name="Ding L."/>
            <person name="Guan P."/>
            <person name="Tang J."/>
            <person name="Liang Y."/>
            <person name="Wang S."/>
            <person name="Deng Q."/>
            <person name="Li S."/>
            <person name="Zhu J."/>
            <person name="Wang L."/>
            <person name="Liu H."/>
            <person name="Li P."/>
        </authorList>
    </citation>
    <scope>NUCLEOTIDE SEQUENCE [LARGE SCALE GENOMIC DNA]</scope>
    <source>
        <strain evidence="2">AG-1 IA</strain>
    </source>
</reference>
<evidence type="ECO:0000313" key="1">
    <source>
        <dbReference type="EMBL" id="ELU40925.1"/>
    </source>
</evidence>
<gene>
    <name evidence="1" type="ORF">AG1IA_05047</name>
</gene>
<organism evidence="1 2">
    <name type="scientific">Thanatephorus cucumeris (strain AG1-IA)</name>
    <name type="common">Rice sheath blight fungus</name>
    <name type="synonym">Rhizoctonia solani</name>
    <dbReference type="NCBI Taxonomy" id="983506"/>
    <lineage>
        <taxon>Eukaryota</taxon>
        <taxon>Fungi</taxon>
        <taxon>Dikarya</taxon>
        <taxon>Basidiomycota</taxon>
        <taxon>Agaricomycotina</taxon>
        <taxon>Agaricomycetes</taxon>
        <taxon>Cantharellales</taxon>
        <taxon>Ceratobasidiaceae</taxon>
        <taxon>Rhizoctonia</taxon>
        <taxon>Rhizoctonia solani AG-1</taxon>
    </lineage>
</organism>